<keyword evidence="2" id="KW-1185">Reference proteome</keyword>
<evidence type="ECO:0000313" key="1">
    <source>
        <dbReference type="EMBL" id="MBW0523453.1"/>
    </source>
</evidence>
<dbReference type="Proteomes" id="UP000765509">
    <property type="component" value="Unassembled WGS sequence"/>
</dbReference>
<dbReference type="EMBL" id="AVOT02030292">
    <property type="protein sequence ID" value="MBW0523453.1"/>
    <property type="molecule type" value="Genomic_DNA"/>
</dbReference>
<proteinExistence type="predicted"/>
<gene>
    <name evidence="1" type="ORF">O181_063168</name>
</gene>
<reference evidence="1" key="1">
    <citation type="submission" date="2021-03" db="EMBL/GenBank/DDBJ databases">
        <title>Draft genome sequence of rust myrtle Austropuccinia psidii MF-1, a brazilian biotype.</title>
        <authorList>
            <person name="Quecine M.C."/>
            <person name="Pachon D.M.R."/>
            <person name="Bonatelli M.L."/>
            <person name="Correr F.H."/>
            <person name="Franceschini L.M."/>
            <person name="Leite T.F."/>
            <person name="Margarido G.R.A."/>
            <person name="Almeida C.A."/>
            <person name="Ferrarezi J.A."/>
            <person name="Labate C.A."/>
        </authorList>
    </citation>
    <scope>NUCLEOTIDE SEQUENCE</scope>
    <source>
        <strain evidence="1">MF-1</strain>
    </source>
</reference>
<protein>
    <submittedName>
        <fullName evidence="1">Uncharacterized protein</fullName>
    </submittedName>
</protein>
<comment type="caution">
    <text evidence="1">The sequence shown here is derived from an EMBL/GenBank/DDBJ whole genome shotgun (WGS) entry which is preliminary data.</text>
</comment>
<evidence type="ECO:0000313" key="2">
    <source>
        <dbReference type="Proteomes" id="UP000765509"/>
    </source>
</evidence>
<name>A0A9Q3ER46_9BASI</name>
<accession>A0A9Q3ER46</accession>
<organism evidence="1 2">
    <name type="scientific">Austropuccinia psidii MF-1</name>
    <dbReference type="NCBI Taxonomy" id="1389203"/>
    <lineage>
        <taxon>Eukaryota</taxon>
        <taxon>Fungi</taxon>
        <taxon>Dikarya</taxon>
        <taxon>Basidiomycota</taxon>
        <taxon>Pucciniomycotina</taxon>
        <taxon>Pucciniomycetes</taxon>
        <taxon>Pucciniales</taxon>
        <taxon>Sphaerophragmiaceae</taxon>
        <taxon>Austropuccinia</taxon>
    </lineage>
</organism>
<sequence>MLEKGWNPRLPYDTLQKGLVDIHPTERIFKTMLEKARHHANKCMQDSFKYANDRWDKSHKLLDLQVGNLVSVSTLNFHHIKGRKKSKFSFEATFMIKALHEPSAVQLELAGEPM</sequence>
<dbReference type="AlphaFoldDB" id="A0A9Q3ER46"/>